<dbReference type="InterPro" id="IPR007224">
    <property type="entry name" value="TIF_Rrn11"/>
</dbReference>
<dbReference type="PANTHER" id="PTHR28244:SF1">
    <property type="entry name" value="RNA POLYMERASE I-SPECIFIC TRANSCRIPTION INITIATION FACTOR RRN11"/>
    <property type="match status" value="1"/>
</dbReference>
<dbReference type="GO" id="GO:0042790">
    <property type="term" value="P:nucleolar large rRNA transcription by RNA polymerase I"/>
    <property type="evidence" value="ECO:0007669"/>
    <property type="project" value="TreeGrafter"/>
</dbReference>
<evidence type="ECO:0000313" key="2">
    <source>
        <dbReference type="Proteomes" id="UP001215280"/>
    </source>
</evidence>
<accession>A0AAD7MKD9</accession>
<dbReference type="EMBL" id="JARJLG010000271">
    <property type="protein sequence ID" value="KAJ7721170.1"/>
    <property type="molecule type" value="Genomic_DNA"/>
</dbReference>
<protein>
    <submittedName>
        <fullName evidence="1">Uncharacterized protein</fullName>
    </submittedName>
</protein>
<keyword evidence="2" id="KW-1185">Reference proteome</keyword>
<dbReference type="GO" id="GO:0001181">
    <property type="term" value="F:RNA polymerase I general transcription initiation factor activity"/>
    <property type="evidence" value="ECO:0007669"/>
    <property type="project" value="InterPro"/>
</dbReference>
<dbReference type="GO" id="GO:0070860">
    <property type="term" value="C:RNA polymerase I core factor complex"/>
    <property type="evidence" value="ECO:0007669"/>
    <property type="project" value="TreeGrafter"/>
</dbReference>
<dbReference type="Proteomes" id="UP001215280">
    <property type="component" value="Unassembled WGS sequence"/>
</dbReference>
<gene>
    <name evidence="1" type="ORF">DFH07DRAFT_760592</name>
</gene>
<reference evidence="1" key="1">
    <citation type="submission" date="2023-03" db="EMBL/GenBank/DDBJ databases">
        <title>Massive genome expansion in bonnet fungi (Mycena s.s.) driven by repeated elements and novel gene families across ecological guilds.</title>
        <authorList>
            <consortium name="Lawrence Berkeley National Laboratory"/>
            <person name="Harder C.B."/>
            <person name="Miyauchi S."/>
            <person name="Viragh M."/>
            <person name="Kuo A."/>
            <person name="Thoen E."/>
            <person name="Andreopoulos B."/>
            <person name="Lu D."/>
            <person name="Skrede I."/>
            <person name="Drula E."/>
            <person name="Henrissat B."/>
            <person name="Morin E."/>
            <person name="Kohler A."/>
            <person name="Barry K."/>
            <person name="LaButti K."/>
            <person name="Morin E."/>
            <person name="Salamov A."/>
            <person name="Lipzen A."/>
            <person name="Mereny Z."/>
            <person name="Hegedus B."/>
            <person name="Baldrian P."/>
            <person name="Stursova M."/>
            <person name="Weitz H."/>
            <person name="Taylor A."/>
            <person name="Grigoriev I.V."/>
            <person name="Nagy L.G."/>
            <person name="Martin F."/>
            <person name="Kauserud H."/>
        </authorList>
    </citation>
    <scope>NUCLEOTIDE SEQUENCE</scope>
    <source>
        <strain evidence="1">CBHHK188m</strain>
    </source>
</reference>
<dbReference type="AlphaFoldDB" id="A0AAD7MKD9"/>
<proteinExistence type="predicted"/>
<name>A0AAD7MKD9_9AGAR</name>
<dbReference type="GO" id="GO:0017025">
    <property type="term" value="F:TBP-class protein binding"/>
    <property type="evidence" value="ECO:0007669"/>
    <property type="project" value="TreeGrafter"/>
</dbReference>
<dbReference type="GO" id="GO:0001164">
    <property type="term" value="F:RNA polymerase I core promoter sequence-specific DNA binding"/>
    <property type="evidence" value="ECO:0007669"/>
    <property type="project" value="InterPro"/>
</dbReference>
<dbReference type="InterPro" id="IPR053029">
    <property type="entry name" value="RNA_pol_I-specific_init_factor"/>
</dbReference>
<comment type="caution">
    <text evidence="1">The sequence shown here is derived from an EMBL/GenBank/DDBJ whole genome shotgun (WGS) entry which is preliminary data.</text>
</comment>
<sequence length="198" mass="22934">MSFVFAPTASDSRRPTAARKIHIRRLYDVMHVCIQRNDLQRATKAWSILARCKEVNWRTMWSTSVHILAENLDESEKAPHKIEFLRVMMLQHPDDREAILKELVLRLILSGQNREALDELELYLPSFPYQDDPLLHTYAGLIAIYTAQPLSGVASFNPIFLRNAQAHFERAKSLDPDNEIADAFLWKVRKLHSLTVAW</sequence>
<dbReference type="Pfam" id="PF04090">
    <property type="entry name" value="Rrn11"/>
    <property type="match status" value="1"/>
</dbReference>
<dbReference type="PANTHER" id="PTHR28244">
    <property type="entry name" value="RNA POLYMERASE I-SPECIFIC TRANSCRIPTION INITIATION FACTOR RRN11"/>
    <property type="match status" value="1"/>
</dbReference>
<evidence type="ECO:0000313" key="1">
    <source>
        <dbReference type="EMBL" id="KAJ7721170.1"/>
    </source>
</evidence>
<organism evidence="1 2">
    <name type="scientific">Mycena maculata</name>
    <dbReference type="NCBI Taxonomy" id="230809"/>
    <lineage>
        <taxon>Eukaryota</taxon>
        <taxon>Fungi</taxon>
        <taxon>Dikarya</taxon>
        <taxon>Basidiomycota</taxon>
        <taxon>Agaricomycotina</taxon>
        <taxon>Agaricomycetes</taxon>
        <taxon>Agaricomycetidae</taxon>
        <taxon>Agaricales</taxon>
        <taxon>Marasmiineae</taxon>
        <taxon>Mycenaceae</taxon>
        <taxon>Mycena</taxon>
    </lineage>
</organism>